<accession>A0A6A6UPZ6</accession>
<protein>
    <submittedName>
        <fullName evidence="2">Tryptophan synthase beta subunit-like PLP-dependent enzyme</fullName>
    </submittedName>
</protein>
<dbReference type="NCBIfam" id="NF006058">
    <property type="entry name" value="PRK08206.1"/>
    <property type="match status" value="1"/>
</dbReference>
<feature type="domain" description="Tryptophan synthase beta chain-like PALP" evidence="1">
    <location>
        <begin position="32"/>
        <end position="356"/>
    </location>
</feature>
<dbReference type="PANTHER" id="PTHR42937:SF1">
    <property type="entry name" value="DIAMINOPROPIONATE AMMONIA-LYASE"/>
    <property type="match status" value="1"/>
</dbReference>
<dbReference type="InterPro" id="IPR001926">
    <property type="entry name" value="TrpB-like_PALP"/>
</dbReference>
<dbReference type="OrthoDB" id="10059875at2759"/>
<dbReference type="EMBL" id="MU004231">
    <property type="protein sequence ID" value="KAF2673467.1"/>
    <property type="molecule type" value="Genomic_DNA"/>
</dbReference>
<dbReference type="Proteomes" id="UP000799302">
    <property type="component" value="Unassembled WGS sequence"/>
</dbReference>
<dbReference type="PANTHER" id="PTHR42937">
    <property type="match status" value="1"/>
</dbReference>
<organism evidence="2 3">
    <name type="scientific">Microthyrium microscopicum</name>
    <dbReference type="NCBI Taxonomy" id="703497"/>
    <lineage>
        <taxon>Eukaryota</taxon>
        <taxon>Fungi</taxon>
        <taxon>Dikarya</taxon>
        <taxon>Ascomycota</taxon>
        <taxon>Pezizomycotina</taxon>
        <taxon>Dothideomycetes</taxon>
        <taxon>Dothideomycetes incertae sedis</taxon>
        <taxon>Microthyriales</taxon>
        <taxon>Microthyriaceae</taxon>
        <taxon>Microthyrium</taxon>
    </lineage>
</organism>
<reference evidence="2" key="1">
    <citation type="journal article" date="2020" name="Stud. Mycol.">
        <title>101 Dothideomycetes genomes: a test case for predicting lifestyles and emergence of pathogens.</title>
        <authorList>
            <person name="Haridas S."/>
            <person name="Albert R."/>
            <person name="Binder M."/>
            <person name="Bloem J."/>
            <person name="Labutti K."/>
            <person name="Salamov A."/>
            <person name="Andreopoulos B."/>
            <person name="Baker S."/>
            <person name="Barry K."/>
            <person name="Bills G."/>
            <person name="Bluhm B."/>
            <person name="Cannon C."/>
            <person name="Castanera R."/>
            <person name="Culley D."/>
            <person name="Daum C."/>
            <person name="Ezra D."/>
            <person name="Gonzalez J."/>
            <person name="Henrissat B."/>
            <person name="Kuo A."/>
            <person name="Liang C."/>
            <person name="Lipzen A."/>
            <person name="Lutzoni F."/>
            <person name="Magnuson J."/>
            <person name="Mondo S."/>
            <person name="Nolan M."/>
            <person name="Ohm R."/>
            <person name="Pangilinan J."/>
            <person name="Park H.-J."/>
            <person name="Ramirez L."/>
            <person name="Alfaro M."/>
            <person name="Sun H."/>
            <person name="Tritt A."/>
            <person name="Yoshinaga Y."/>
            <person name="Zwiers L.-H."/>
            <person name="Turgeon B."/>
            <person name="Goodwin S."/>
            <person name="Spatafora J."/>
            <person name="Crous P."/>
            <person name="Grigoriev I."/>
        </authorList>
    </citation>
    <scope>NUCLEOTIDE SEQUENCE</scope>
    <source>
        <strain evidence="2">CBS 115976</strain>
    </source>
</reference>
<evidence type="ECO:0000313" key="2">
    <source>
        <dbReference type="EMBL" id="KAF2673467.1"/>
    </source>
</evidence>
<proteinExistence type="predicted"/>
<gene>
    <name evidence="2" type="ORF">BT63DRAFT_421613</name>
</gene>
<evidence type="ECO:0000313" key="3">
    <source>
        <dbReference type="Proteomes" id="UP000799302"/>
    </source>
</evidence>
<dbReference type="Pfam" id="PF00291">
    <property type="entry name" value="PALP"/>
    <property type="match status" value="1"/>
</dbReference>
<dbReference type="SUPFAM" id="SSF53686">
    <property type="entry name" value="Tryptophan synthase beta subunit-like PLP-dependent enzymes"/>
    <property type="match status" value="1"/>
</dbReference>
<dbReference type="InterPro" id="IPR036052">
    <property type="entry name" value="TrpB-like_PALP_sf"/>
</dbReference>
<evidence type="ECO:0000259" key="1">
    <source>
        <dbReference type="Pfam" id="PF00291"/>
    </source>
</evidence>
<name>A0A6A6UPZ6_9PEZI</name>
<dbReference type="AlphaFoldDB" id="A0A6A6UPZ6"/>
<dbReference type="Gene3D" id="3.40.50.1100">
    <property type="match status" value="2"/>
</dbReference>
<keyword evidence="3" id="KW-1185">Reference proteome</keyword>
<sequence length="372" mass="40124">MYINTSPKRVGKLFLAPKDPGVIRSYHQSLPLYTTTPLLKLDQVTQDLGVKNVLVKYEGDRLGLPSFKILGASWGTFRAIADKAGLPLNSSLEHLSQEAVKRSIKLVTATDGNHGRALARMAKILGIDAEVFVPQFTDDATKAIIAGEGATVTAVKGSYDAAVHIAYEAAQKDPRNLLIQDTAFEGYEQIPSWIVEGYSTMLREIDEQLNEQHLTASMIITPVGVGSLAQAVVSHYKSKASLQTSVITVEPESSPCLHESLKEGKTVCVETSQTIMDGMNCGTVSLTAWEILEAGVDASMIISDVEADESVKKLRSYGIAAGPCGAASLAALYRLVKDGLLKEQLGPDATVVLLCTEGAREYVSPQRTRWET</sequence>